<evidence type="ECO:0000256" key="5">
    <source>
        <dbReference type="ARBA" id="ARBA00023002"/>
    </source>
</evidence>
<dbReference type="SMART" id="SM01117">
    <property type="entry name" value="Cyt-b5"/>
    <property type="match status" value="1"/>
</dbReference>
<dbReference type="GO" id="GO:0006629">
    <property type="term" value="P:lipid metabolic process"/>
    <property type="evidence" value="ECO:0007669"/>
    <property type="project" value="UniProtKB-KW"/>
</dbReference>
<dbReference type="InterPro" id="IPR001199">
    <property type="entry name" value="Cyt_B5-like_heme/steroid-bd"/>
</dbReference>
<keyword evidence="6" id="KW-0443">Lipid metabolism</keyword>
<dbReference type="PROSITE" id="PS50255">
    <property type="entry name" value="CYTOCHROME_B5_2"/>
    <property type="match status" value="1"/>
</dbReference>
<evidence type="ECO:0000256" key="7">
    <source>
        <dbReference type="ARBA" id="ARBA00023136"/>
    </source>
</evidence>
<dbReference type="Pfam" id="PF00173">
    <property type="entry name" value="Cyt-b5"/>
    <property type="match status" value="1"/>
</dbReference>
<sequence>MTLEGSRIFTRQELSTLNQSIKDGDESAKKYLIVDGKVYDVTEFADEHPGGAAVLLTHVGKDASDVFHAMHPSSAYELLANYYVGDMEAPEDMTRAQKSAAFAEEVRDLRDKLKSQGYFHASRLYYAYKVISTLSICAAGFALLALYGRTSTAAVVAAGVLVGLFWQQCGWLAHDFGHHQCFEDRSINDILVVFLGDFCQGFSLSWWKNKHNTHHASTNVDGHDPDIDTAPILLWDEIASANYYGSLSDEPGTFSRFMAENVLPYQSRYFFFILAFARLSWAIQSFLYVLTEGPVNKSRKLGIFEVICLSLHWTVFTLAAVFWIGSVTNMLLFFFVSQTTTGYCLAMVFALNHNGMPVISQEKAESMEFYEIQVITGRDVELSPLGDWFMGGLNYQIEHHVFPTMPRHSLHKVKPMLRSLCKKYDINYHNTTFLKGIVEVLNTLDVVQKLSLRLSKKSF</sequence>
<keyword evidence="7 8" id="KW-0472">Membrane</keyword>
<feature type="transmembrane region" description="Helical" evidence="8">
    <location>
        <begin position="269"/>
        <end position="290"/>
    </location>
</feature>
<proteinExistence type="inferred from homology"/>
<dbReference type="PRINTS" id="PR00363">
    <property type="entry name" value="CYTOCHROMEB5"/>
</dbReference>
<dbReference type="InterPro" id="IPR005804">
    <property type="entry name" value="FA_desaturase_dom"/>
</dbReference>
<dbReference type="InParanoid" id="A0A1X2HS20"/>
<name>A0A1X2HS20_SYNRA</name>
<dbReference type="EMBL" id="MCGN01000001">
    <property type="protein sequence ID" value="ORZ02395.1"/>
    <property type="molecule type" value="Genomic_DNA"/>
</dbReference>
<dbReference type="OrthoDB" id="260091at2759"/>
<dbReference type="AlphaFoldDB" id="A0A1X2HS20"/>
<dbReference type="Pfam" id="PF00487">
    <property type="entry name" value="FA_desaturase"/>
    <property type="match status" value="1"/>
</dbReference>
<comment type="similarity">
    <text evidence="2">Belongs to the fatty acid desaturase type 1 family.</text>
</comment>
<feature type="transmembrane region" description="Helical" evidence="8">
    <location>
        <begin position="124"/>
        <end position="147"/>
    </location>
</feature>
<evidence type="ECO:0000259" key="9">
    <source>
        <dbReference type="PROSITE" id="PS50255"/>
    </source>
</evidence>
<dbReference type="PIRSF" id="PIRSF015921">
    <property type="entry name" value="FA_sphinglp_des"/>
    <property type="match status" value="1"/>
</dbReference>
<keyword evidence="3 8" id="KW-0812">Transmembrane</keyword>
<dbReference type="STRING" id="13706.A0A1X2HS20"/>
<keyword evidence="4 8" id="KW-1133">Transmembrane helix</keyword>
<dbReference type="PANTHER" id="PTHR19353:SF88">
    <property type="entry name" value="DELTA(5) FATTY ACID DESATURASE FAT-4"/>
    <property type="match status" value="1"/>
</dbReference>
<comment type="subcellular location">
    <subcellularLocation>
        <location evidence="1">Membrane</location>
        <topology evidence="1">Multi-pass membrane protein</topology>
    </subcellularLocation>
</comment>
<accession>A0A1X2HS20</accession>
<dbReference type="Proteomes" id="UP000242180">
    <property type="component" value="Unassembled WGS sequence"/>
</dbReference>
<gene>
    <name evidence="10" type="ORF">BCR43DRAFT_449232</name>
</gene>
<evidence type="ECO:0000256" key="4">
    <source>
        <dbReference type="ARBA" id="ARBA00022989"/>
    </source>
</evidence>
<dbReference type="Gene3D" id="3.10.120.10">
    <property type="entry name" value="Cytochrome b5-like heme/steroid binding domain"/>
    <property type="match status" value="1"/>
</dbReference>
<evidence type="ECO:0000313" key="10">
    <source>
        <dbReference type="EMBL" id="ORZ02395.1"/>
    </source>
</evidence>
<dbReference type="CDD" id="cd03506">
    <property type="entry name" value="Delta6-FADS-like"/>
    <property type="match status" value="1"/>
</dbReference>
<feature type="transmembrane region" description="Helical" evidence="8">
    <location>
        <begin position="302"/>
        <end position="324"/>
    </location>
</feature>
<dbReference type="OMA" id="CGWWMHE"/>
<reference evidence="10 11" key="1">
    <citation type="submission" date="2016-07" db="EMBL/GenBank/DDBJ databases">
        <title>Pervasive Adenine N6-methylation of Active Genes in Fungi.</title>
        <authorList>
            <consortium name="DOE Joint Genome Institute"/>
            <person name="Mondo S.J."/>
            <person name="Dannebaum R.O."/>
            <person name="Kuo R.C."/>
            <person name="Labutti K."/>
            <person name="Haridas S."/>
            <person name="Kuo A."/>
            <person name="Salamov A."/>
            <person name="Ahrendt S.R."/>
            <person name="Lipzen A."/>
            <person name="Sullivan W."/>
            <person name="Andreopoulos W.B."/>
            <person name="Clum A."/>
            <person name="Lindquist E."/>
            <person name="Daum C."/>
            <person name="Ramamoorthy G.K."/>
            <person name="Gryganskyi A."/>
            <person name="Culley D."/>
            <person name="Magnuson J.K."/>
            <person name="James T.Y."/>
            <person name="O'Malley M.A."/>
            <person name="Stajich J.E."/>
            <person name="Spatafora J.W."/>
            <person name="Visel A."/>
            <person name="Grigoriev I.V."/>
        </authorList>
    </citation>
    <scope>NUCLEOTIDE SEQUENCE [LARGE SCALE GENOMIC DNA]</scope>
    <source>
        <strain evidence="10 11">NRRL 2496</strain>
    </source>
</reference>
<dbReference type="InterPro" id="IPR036400">
    <property type="entry name" value="Cyt_B5-like_heme/steroid_sf"/>
</dbReference>
<dbReference type="SUPFAM" id="SSF55856">
    <property type="entry name" value="Cytochrome b5-like heme/steroid binding domain"/>
    <property type="match status" value="1"/>
</dbReference>
<dbReference type="GO" id="GO:0016717">
    <property type="term" value="F:oxidoreductase activity, acting on paired donors, with oxidation of a pair of donors resulting in the reduction of molecular oxygen to two molecules of water"/>
    <property type="evidence" value="ECO:0007669"/>
    <property type="project" value="TreeGrafter"/>
</dbReference>
<protein>
    <submittedName>
        <fullName evidence="10">Delta-6-fatty acid desaturase</fullName>
    </submittedName>
</protein>
<evidence type="ECO:0000256" key="2">
    <source>
        <dbReference type="ARBA" id="ARBA00009295"/>
    </source>
</evidence>
<feature type="domain" description="Cytochrome b5 heme-binding" evidence="9">
    <location>
        <begin position="6"/>
        <end position="88"/>
    </location>
</feature>
<evidence type="ECO:0000256" key="1">
    <source>
        <dbReference type="ARBA" id="ARBA00004141"/>
    </source>
</evidence>
<dbReference type="PANTHER" id="PTHR19353">
    <property type="entry name" value="FATTY ACID DESATURASE 2"/>
    <property type="match status" value="1"/>
</dbReference>
<evidence type="ECO:0000313" key="11">
    <source>
        <dbReference type="Proteomes" id="UP000242180"/>
    </source>
</evidence>
<dbReference type="InterPro" id="IPR012171">
    <property type="entry name" value="Fatty_acid_desaturase"/>
</dbReference>
<keyword evidence="11" id="KW-1185">Reference proteome</keyword>
<organism evidence="10 11">
    <name type="scientific">Syncephalastrum racemosum</name>
    <name type="common">Filamentous fungus</name>
    <dbReference type="NCBI Taxonomy" id="13706"/>
    <lineage>
        <taxon>Eukaryota</taxon>
        <taxon>Fungi</taxon>
        <taxon>Fungi incertae sedis</taxon>
        <taxon>Mucoromycota</taxon>
        <taxon>Mucoromycotina</taxon>
        <taxon>Mucoromycetes</taxon>
        <taxon>Mucorales</taxon>
        <taxon>Syncephalastraceae</taxon>
        <taxon>Syncephalastrum</taxon>
    </lineage>
</organism>
<evidence type="ECO:0000256" key="6">
    <source>
        <dbReference type="ARBA" id="ARBA00023098"/>
    </source>
</evidence>
<comment type="caution">
    <text evidence="10">The sequence shown here is derived from an EMBL/GenBank/DDBJ whole genome shotgun (WGS) entry which is preliminary data.</text>
</comment>
<dbReference type="GO" id="GO:0016020">
    <property type="term" value="C:membrane"/>
    <property type="evidence" value="ECO:0007669"/>
    <property type="project" value="UniProtKB-SubCell"/>
</dbReference>
<feature type="transmembrane region" description="Helical" evidence="8">
    <location>
        <begin position="153"/>
        <end position="174"/>
    </location>
</feature>
<feature type="transmembrane region" description="Helical" evidence="8">
    <location>
        <begin position="330"/>
        <end position="351"/>
    </location>
</feature>
<evidence type="ECO:0000256" key="3">
    <source>
        <dbReference type="ARBA" id="ARBA00022692"/>
    </source>
</evidence>
<keyword evidence="5" id="KW-0560">Oxidoreductase</keyword>
<evidence type="ECO:0000256" key="8">
    <source>
        <dbReference type="SAM" id="Phobius"/>
    </source>
</evidence>